<reference evidence="1" key="1">
    <citation type="submission" date="2014-09" db="EMBL/GenBank/DDBJ databases">
        <authorList>
            <person name="Magalhaes I.L.F."/>
            <person name="Oliveira U."/>
            <person name="Santos F.R."/>
            <person name="Vidigal T.H.D.A."/>
            <person name="Brescovit A.D."/>
            <person name="Santos A.J."/>
        </authorList>
    </citation>
    <scope>NUCLEOTIDE SEQUENCE</scope>
    <source>
        <tissue evidence="1">Shoot tissue taken approximately 20 cm above the soil surface</tissue>
    </source>
</reference>
<dbReference type="EMBL" id="GBRH01266699">
    <property type="protein sequence ID" value="JAD31196.1"/>
    <property type="molecule type" value="Transcribed_RNA"/>
</dbReference>
<protein>
    <submittedName>
        <fullName evidence="1">Uncharacterized protein</fullName>
    </submittedName>
</protein>
<organism evidence="1">
    <name type="scientific">Arundo donax</name>
    <name type="common">Giant reed</name>
    <name type="synonym">Donax arundinaceus</name>
    <dbReference type="NCBI Taxonomy" id="35708"/>
    <lineage>
        <taxon>Eukaryota</taxon>
        <taxon>Viridiplantae</taxon>
        <taxon>Streptophyta</taxon>
        <taxon>Embryophyta</taxon>
        <taxon>Tracheophyta</taxon>
        <taxon>Spermatophyta</taxon>
        <taxon>Magnoliopsida</taxon>
        <taxon>Liliopsida</taxon>
        <taxon>Poales</taxon>
        <taxon>Poaceae</taxon>
        <taxon>PACMAD clade</taxon>
        <taxon>Arundinoideae</taxon>
        <taxon>Arundineae</taxon>
        <taxon>Arundo</taxon>
    </lineage>
</organism>
<sequence length="42" mass="4916">MAYLHFNLPFISMVEILRTCMQFSAHMACCVRDLTNFSLWAC</sequence>
<reference evidence="1" key="2">
    <citation type="journal article" date="2015" name="Data Brief">
        <title>Shoot transcriptome of the giant reed, Arundo donax.</title>
        <authorList>
            <person name="Barrero R.A."/>
            <person name="Guerrero F.D."/>
            <person name="Moolhuijzen P."/>
            <person name="Goolsby J.A."/>
            <person name="Tidwell J."/>
            <person name="Bellgard S.E."/>
            <person name="Bellgard M.I."/>
        </authorList>
    </citation>
    <scope>NUCLEOTIDE SEQUENCE</scope>
    <source>
        <tissue evidence="1">Shoot tissue taken approximately 20 cm above the soil surface</tissue>
    </source>
</reference>
<evidence type="ECO:0000313" key="1">
    <source>
        <dbReference type="EMBL" id="JAD31196.1"/>
    </source>
</evidence>
<accession>A0A0A8YXA0</accession>
<name>A0A0A8YXA0_ARUDO</name>
<proteinExistence type="predicted"/>
<dbReference type="AlphaFoldDB" id="A0A0A8YXA0"/>